<evidence type="ECO:0000313" key="4">
    <source>
        <dbReference type="Proteomes" id="UP000682134"/>
    </source>
</evidence>
<dbReference type="SUPFAM" id="SSF50156">
    <property type="entry name" value="PDZ domain-like"/>
    <property type="match status" value="1"/>
</dbReference>
<sequence>MWNDILSECLNAFGLFFLHPMLYVFLLVSLIIGYIRVKKERKNFSFRIYNAKYEIITSIWNGLLVGVLFSIVTLGIGVMVPVQLLYVIELITILVMLTLQVQWMSSAYLVGISLFLITLIPSSKMPSQFQNFIEHAKVINFQSITILVGLLLLIEGILIQLNASKKSNPLLVESKRGKKIGAHSVKRLWLVPLFLLIPTGPITSDFHWWPVLHIGQTSYSIVLVPFSIGFYQLIRGSIANQTIKMIGRQVCLLSIFIIAGGVLSFYNDIIAYATLALAIVGRELITYLQKNRDANSPAIFTSQERGLVVLGILPDSPAEKMDVHVGETITKVNGQIIKSITEFYEALQINRAYCKLEVIDLNAQIRITQSAVYEGQHHELGFLFVEDAKELIGKIPG</sequence>
<dbReference type="InterPro" id="IPR041489">
    <property type="entry name" value="PDZ_6"/>
</dbReference>
<name>A0A940NSG4_9BACI</name>
<feature type="transmembrane region" description="Helical" evidence="1">
    <location>
        <begin position="143"/>
        <end position="163"/>
    </location>
</feature>
<feature type="transmembrane region" description="Helical" evidence="1">
    <location>
        <begin position="214"/>
        <end position="234"/>
    </location>
</feature>
<keyword evidence="1" id="KW-1133">Transmembrane helix</keyword>
<gene>
    <name evidence="3" type="ORF">J5Y03_16265</name>
</gene>
<dbReference type="AlphaFoldDB" id="A0A940NSG4"/>
<accession>A0A940NSG4</accession>
<keyword evidence="4" id="KW-1185">Reference proteome</keyword>
<dbReference type="RefSeq" id="WP_209407058.1">
    <property type="nucleotide sequence ID" value="NZ_JAGIYQ010000014.1"/>
</dbReference>
<comment type="caution">
    <text evidence="3">The sequence shown here is derived from an EMBL/GenBank/DDBJ whole genome shotgun (WGS) entry which is preliminary data.</text>
</comment>
<proteinExistence type="predicted"/>
<reference evidence="3" key="1">
    <citation type="submission" date="2021-04" db="EMBL/GenBank/DDBJ databases">
        <title>Genome seq and assembly of Bacillus sp.</title>
        <authorList>
            <person name="Chhetri G."/>
        </authorList>
    </citation>
    <scope>NUCLEOTIDE SEQUENCE</scope>
    <source>
        <strain evidence="3">RG28</strain>
    </source>
</reference>
<evidence type="ECO:0000259" key="2">
    <source>
        <dbReference type="SMART" id="SM00228"/>
    </source>
</evidence>
<dbReference type="InterPro" id="IPR036034">
    <property type="entry name" value="PDZ_sf"/>
</dbReference>
<feature type="transmembrane region" description="Helical" evidence="1">
    <location>
        <begin position="106"/>
        <end position="123"/>
    </location>
</feature>
<feature type="transmembrane region" description="Helical" evidence="1">
    <location>
        <begin position="12"/>
        <end position="35"/>
    </location>
</feature>
<keyword evidence="1" id="KW-0812">Transmembrane</keyword>
<dbReference type="Pfam" id="PF17820">
    <property type="entry name" value="PDZ_6"/>
    <property type="match status" value="1"/>
</dbReference>
<dbReference type="Gene3D" id="2.30.42.10">
    <property type="match status" value="1"/>
</dbReference>
<protein>
    <submittedName>
        <fullName evidence="3">PDZ domain-containing protein</fullName>
    </submittedName>
</protein>
<evidence type="ECO:0000256" key="1">
    <source>
        <dbReference type="SAM" id="Phobius"/>
    </source>
</evidence>
<dbReference type="InterPro" id="IPR001478">
    <property type="entry name" value="PDZ"/>
</dbReference>
<feature type="transmembrane region" description="Helical" evidence="1">
    <location>
        <begin position="55"/>
        <end position="76"/>
    </location>
</feature>
<dbReference type="SMART" id="SM00228">
    <property type="entry name" value="PDZ"/>
    <property type="match status" value="1"/>
</dbReference>
<dbReference type="EMBL" id="JAGIYQ010000014">
    <property type="protein sequence ID" value="MBP0726713.1"/>
    <property type="molecule type" value="Genomic_DNA"/>
</dbReference>
<feature type="transmembrane region" description="Helical" evidence="1">
    <location>
        <begin position="246"/>
        <end position="263"/>
    </location>
</feature>
<dbReference type="Proteomes" id="UP000682134">
    <property type="component" value="Unassembled WGS sequence"/>
</dbReference>
<keyword evidence="1" id="KW-0472">Membrane</keyword>
<feature type="domain" description="PDZ" evidence="2">
    <location>
        <begin position="273"/>
        <end position="362"/>
    </location>
</feature>
<organism evidence="3 4">
    <name type="scientific">Gottfriedia endophytica</name>
    <dbReference type="NCBI Taxonomy" id="2820819"/>
    <lineage>
        <taxon>Bacteria</taxon>
        <taxon>Bacillati</taxon>
        <taxon>Bacillota</taxon>
        <taxon>Bacilli</taxon>
        <taxon>Bacillales</taxon>
        <taxon>Bacillaceae</taxon>
        <taxon>Gottfriedia</taxon>
    </lineage>
</organism>
<evidence type="ECO:0000313" key="3">
    <source>
        <dbReference type="EMBL" id="MBP0726713.1"/>
    </source>
</evidence>